<evidence type="ECO:0000259" key="5">
    <source>
        <dbReference type="PROSITE" id="PS50893"/>
    </source>
</evidence>
<dbReference type="Pfam" id="PF00005">
    <property type="entry name" value="ABC_tran"/>
    <property type="match status" value="1"/>
</dbReference>
<dbReference type="GO" id="GO:0005524">
    <property type="term" value="F:ATP binding"/>
    <property type="evidence" value="ECO:0007669"/>
    <property type="project" value="UniProtKB-KW"/>
</dbReference>
<dbReference type="Proteomes" id="UP000199283">
    <property type="component" value="Unassembled WGS sequence"/>
</dbReference>
<dbReference type="RefSeq" id="WP_092759676.1">
    <property type="nucleotide sequence ID" value="NZ_FNZQ01000001.1"/>
</dbReference>
<dbReference type="PROSITE" id="PS50893">
    <property type="entry name" value="ABC_TRANSPORTER_2"/>
    <property type="match status" value="1"/>
</dbReference>
<evidence type="ECO:0000256" key="3">
    <source>
        <dbReference type="ARBA" id="ARBA00022741"/>
    </source>
</evidence>
<dbReference type="CDD" id="cd03220">
    <property type="entry name" value="ABC_KpsT_Wzt"/>
    <property type="match status" value="1"/>
</dbReference>
<dbReference type="EMBL" id="FNZQ01000001">
    <property type="protein sequence ID" value="SEK46392.1"/>
    <property type="molecule type" value="Genomic_DNA"/>
</dbReference>
<evidence type="ECO:0000256" key="1">
    <source>
        <dbReference type="ARBA" id="ARBA00005417"/>
    </source>
</evidence>
<protein>
    <submittedName>
        <fullName evidence="6">Capsular polysaccharide transport system ATP-binding protein</fullName>
    </submittedName>
</protein>
<sequence>MIVLENLRKSFVLNGAVRHVASNINAVFPAGRSVALLGRNGVGKSTLLKMIAGADRPTSGRVICHGSVSWPVGFAGSFHPDLTGEQNTRFVARIYNTDTAQMIHFVRDFAELGQHFHLPVRSYSSGMKSRLAFGVSMAIRFDTYLVDEVTSVGDANFKEKSKTVFKARMQKAGAIVVSHSNSMLRDICDMGAVLDGGRLTMFEDLDLAIDVHGENMRRSRMQPAQT</sequence>
<evidence type="ECO:0000256" key="4">
    <source>
        <dbReference type="ARBA" id="ARBA00022840"/>
    </source>
</evidence>
<dbReference type="GO" id="GO:0140359">
    <property type="term" value="F:ABC-type transporter activity"/>
    <property type="evidence" value="ECO:0007669"/>
    <property type="project" value="InterPro"/>
</dbReference>
<evidence type="ECO:0000313" key="7">
    <source>
        <dbReference type="Proteomes" id="UP000199283"/>
    </source>
</evidence>
<dbReference type="PANTHER" id="PTHR46743">
    <property type="entry name" value="TEICHOIC ACIDS EXPORT ATP-BINDING PROTEIN TAGH"/>
    <property type="match status" value="1"/>
</dbReference>
<dbReference type="SMART" id="SM00382">
    <property type="entry name" value="AAA"/>
    <property type="match status" value="1"/>
</dbReference>
<gene>
    <name evidence="6" type="ORF">SAMN04488526_0633</name>
</gene>
<keyword evidence="2" id="KW-0813">Transport</keyword>
<name>A0A1H7HAP7_9RHOB</name>
<reference evidence="6 7" key="1">
    <citation type="submission" date="2016-10" db="EMBL/GenBank/DDBJ databases">
        <authorList>
            <person name="de Groot N.N."/>
        </authorList>
    </citation>
    <scope>NUCLEOTIDE SEQUENCE [LARGE SCALE GENOMIC DNA]</scope>
    <source>
        <strain evidence="6 7">DSM 14858</strain>
    </source>
</reference>
<dbReference type="GO" id="GO:0016020">
    <property type="term" value="C:membrane"/>
    <property type="evidence" value="ECO:0007669"/>
    <property type="project" value="InterPro"/>
</dbReference>
<dbReference type="SUPFAM" id="SSF52540">
    <property type="entry name" value="P-loop containing nucleoside triphosphate hydrolases"/>
    <property type="match status" value="1"/>
</dbReference>
<dbReference type="GO" id="GO:0016887">
    <property type="term" value="F:ATP hydrolysis activity"/>
    <property type="evidence" value="ECO:0007669"/>
    <property type="project" value="InterPro"/>
</dbReference>
<organism evidence="6 7">
    <name type="scientific">Jannaschia helgolandensis</name>
    <dbReference type="NCBI Taxonomy" id="188906"/>
    <lineage>
        <taxon>Bacteria</taxon>
        <taxon>Pseudomonadati</taxon>
        <taxon>Pseudomonadota</taxon>
        <taxon>Alphaproteobacteria</taxon>
        <taxon>Rhodobacterales</taxon>
        <taxon>Roseobacteraceae</taxon>
        <taxon>Jannaschia</taxon>
    </lineage>
</organism>
<dbReference type="PANTHER" id="PTHR46743:SF2">
    <property type="entry name" value="TEICHOIC ACIDS EXPORT ATP-BINDING PROTEIN TAGH"/>
    <property type="match status" value="1"/>
</dbReference>
<dbReference type="InterPro" id="IPR003439">
    <property type="entry name" value="ABC_transporter-like_ATP-bd"/>
</dbReference>
<dbReference type="InterPro" id="IPR003593">
    <property type="entry name" value="AAA+_ATPase"/>
</dbReference>
<keyword evidence="4 6" id="KW-0067">ATP-binding</keyword>
<feature type="domain" description="ABC transporter" evidence="5">
    <location>
        <begin position="2"/>
        <end position="221"/>
    </location>
</feature>
<dbReference type="InterPro" id="IPR027417">
    <property type="entry name" value="P-loop_NTPase"/>
</dbReference>
<dbReference type="InterPro" id="IPR015860">
    <property type="entry name" value="ABC_transpr_TagH-like"/>
</dbReference>
<proteinExistence type="inferred from homology"/>
<comment type="similarity">
    <text evidence="1">Belongs to the ABC transporter superfamily.</text>
</comment>
<evidence type="ECO:0000313" key="6">
    <source>
        <dbReference type="EMBL" id="SEK46392.1"/>
    </source>
</evidence>
<dbReference type="InterPro" id="IPR050683">
    <property type="entry name" value="Bact_Polysacc_Export_ATP-bd"/>
</dbReference>
<dbReference type="Gene3D" id="3.40.50.300">
    <property type="entry name" value="P-loop containing nucleotide triphosphate hydrolases"/>
    <property type="match status" value="1"/>
</dbReference>
<evidence type="ECO:0000256" key="2">
    <source>
        <dbReference type="ARBA" id="ARBA00022448"/>
    </source>
</evidence>
<keyword evidence="7" id="KW-1185">Reference proteome</keyword>
<keyword evidence="3" id="KW-0547">Nucleotide-binding</keyword>
<accession>A0A1H7HAP7</accession>
<dbReference type="AlphaFoldDB" id="A0A1H7HAP7"/>
<dbReference type="InterPro" id="IPR017871">
    <property type="entry name" value="ABC_transporter-like_CS"/>
</dbReference>
<dbReference type="OrthoDB" id="9778870at2"/>
<dbReference type="STRING" id="188906.SAMN04488526_0633"/>
<dbReference type="PROSITE" id="PS00211">
    <property type="entry name" value="ABC_TRANSPORTER_1"/>
    <property type="match status" value="1"/>
</dbReference>